<dbReference type="Proteomes" id="UP001175211">
    <property type="component" value="Unassembled WGS sequence"/>
</dbReference>
<evidence type="ECO:0000313" key="2">
    <source>
        <dbReference type="Proteomes" id="UP001175211"/>
    </source>
</evidence>
<reference evidence="1" key="1">
    <citation type="submission" date="2023-06" db="EMBL/GenBank/DDBJ databases">
        <authorList>
            <consortium name="Lawrence Berkeley National Laboratory"/>
            <person name="Ahrendt S."/>
            <person name="Sahu N."/>
            <person name="Indic B."/>
            <person name="Wong-Bajracharya J."/>
            <person name="Merenyi Z."/>
            <person name="Ke H.-M."/>
            <person name="Monk M."/>
            <person name="Kocsube S."/>
            <person name="Drula E."/>
            <person name="Lipzen A."/>
            <person name="Balint B."/>
            <person name="Henrissat B."/>
            <person name="Andreopoulos B."/>
            <person name="Martin F.M."/>
            <person name="Harder C.B."/>
            <person name="Rigling D."/>
            <person name="Ford K.L."/>
            <person name="Foster G.D."/>
            <person name="Pangilinan J."/>
            <person name="Papanicolaou A."/>
            <person name="Barry K."/>
            <person name="LaButti K."/>
            <person name="Viragh M."/>
            <person name="Koriabine M."/>
            <person name="Yan M."/>
            <person name="Riley R."/>
            <person name="Champramary S."/>
            <person name="Plett K.L."/>
            <person name="Tsai I.J."/>
            <person name="Slot J."/>
            <person name="Sipos G."/>
            <person name="Plett J."/>
            <person name="Nagy L.G."/>
            <person name="Grigoriev I.V."/>
        </authorList>
    </citation>
    <scope>NUCLEOTIDE SEQUENCE</scope>
    <source>
        <strain evidence="1">CCBAS 213</strain>
    </source>
</reference>
<organism evidence="1 2">
    <name type="scientific">Armillaria tabescens</name>
    <name type="common">Ringless honey mushroom</name>
    <name type="synonym">Agaricus tabescens</name>
    <dbReference type="NCBI Taxonomy" id="1929756"/>
    <lineage>
        <taxon>Eukaryota</taxon>
        <taxon>Fungi</taxon>
        <taxon>Dikarya</taxon>
        <taxon>Basidiomycota</taxon>
        <taxon>Agaricomycotina</taxon>
        <taxon>Agaricomycetes</taxon>
        <taxon>Agaricomycetidae</taxon>
        <taxon>Agaricales</taxon>
        <taxon>Marasmiineae</taxon>
        <taxon>Physalacriaceae</taxon>
        <taxon>Desarmillaria</taxon>
    </lineage>
</organism>
<protein>
    <submittedName>
        <fullName evidence="1">Uncharacterized protein</fullName>
    </submittedName>
</protein>
<name>A0AA39K1K6_ARMTA</name>
<sequence>MVGEKKTDDTTYNQMFKFPPERKQNNIQDHEIGYVIDTLVEELTGSYYQNLMFLITQTSFAAPMRKKSLSLIHIPIRDVSAEYYSAILAVLEEAYRFIDYGQFLLCSGYNHESLFTEAGDCIRTLQKECNRARQAEFQLEELLEQSETLLISELRGSHGLETLLRYTRRCCILSSYRLEIMERLPRRISRLCRGARNILTRINRLEELVFKIQTQLWDPEWRARHMDQQEVLQPLVDILEWESRQCDGVKYYIGYLYDYTPSKEPPIRPDYRGPWDPNNIIWNHFWWWL</sequence>
<proteinExistence type="predicted"/>
<dbReference type="RefSeq" id="XP_060328253.1">
    <property type="nucleotide sequence ID" value="XM_060469823.1"/>
</dbReference>
<dbReference type="AlphaFoldDB" id="A0AA39K1K6"/>
<gene>
    <name evidence="1" type="ORF">EV420DRAFT_1481912</name>
</gene>
<dbReference type="GeneID" id="85353371"/>
<evidence type="ECO:0000313" key="1">
    <source>
        <dbReference type="EMBL" id="KAK0452917.1"/>
    </source>
</evidence>
<dbReference type="EMBL" id="JAUEPS010000029">
    <property type="protein sequence ID" value="KAK0452917.1"/>
    <property type="molecule type" value="Genomic_DNA"/>
</dbReference>
<comment type="caution">
    <text evidence="1">The sequence shown here is derived from an EMBL/GenBank/DDBJ whole genome shotgun (WGS) entry which is preliminary data.</text>
</comment>
<keyword evidence="2" id="KW-1185">Reference proteome</keyword>
<accession>A0AA39K1K6</accession>